<organism evidence="1 2">
    <name type="scientific">Chitinophaga filiformis</name>
    <name type="common">Myxococcus filiformis</name>
    <name type="synonym">Flexibacter filiformis</name>
    <dbReference type="NCBI Taxonomy" id="104663"/>
    <lineage>
        <taxon>Bacteria</taxon>
        <taxon>Pseudomonadati</taxon>
        <taxon>Bacteroidota</taxon>
        <taxon>Chitinophagia</taxon>
        <taxon>Chitinophagales</taxon>
        <taxon>Chitinophagaceae</taxon>
        <taxon>Chitinophaga</taxon>
    </lineage>
</organism>
<dbReference type="EMBL" id="CP095855">
    <property type="protein sequence ID" value="UPK72473.1"/>
    <property type="molecule type" value="Genomic_DNA"/>
</dbReference>
<evidence type="ECO:0000313" key="1">
    <source>
        <dbReference type="EMBL" id="UPK72473.1"/>
    </source>
</evidence>
<name>A0ABY4IBS0_CHIFI</name>
<dbReference type="Proteomes" id="UP000830198">
    <property type="component" value="Chromosome"/>
</dbReference>
<keyword evidence="2" id="KW-1185">Reference proteome</keyword>
<proteinExistence type="predicted"/>
<reference evidence="1 2" key="1">
    <citation type="submission" date="2022-04" db="EMBL/GenBank/DDBJ databases">
        <title>The arsenic-methylating capacity of Chitinophaga filiformis YT5 during chitin decomposition.</title>
        <authorList>
            <person name="Chen G."/>
            <person name="Liang Y."/>
        </authorList>
    </citation>
    <scope>NUCLEOTIDE SEQUENCE [LARGE SCALE GENOMIC DNA]</scope>
    <source>
        <strain evidence="1 2">YT5</strain>
    </source>
</reference>
<evidence type="ECO:0000313" key="2">
    <source>
        <dbReference type="Proteomes" id="UP000830198"/>
    </source>
</evidence>
<dbReference type="RefSeq" id="WP_247814661.1">
    <property type="nucleotide sequence ID" value="NZ_CP095855.1"/>
</dbReference>
<gene>
    <name evidence="1" type="ORF">MYF79_14365</name>
</gene>
<sequence length="135" mass="16039">MMDINTYQNGNLVFDEDKNLCRVETIILDIVIYSIMESDWTLPIYKTLVSRLKSIPLTMIWAKRLQFNYDDKKEFSRYFGTVKYAFLPDQGLHYYGNDKYIPHECNTVHAVQNLYKSYTGEELDYDVWADFDCLS</sequence>
<protein>
    <submittedName>
        <fullName evidence="1">Uncharacterized protein</fullName>
    </submittedName>
</protein>
<accession>A0ABY4IBS0</accession>